<evidence type="ECO:0000313" key="3">
    <source>
        <dbReference type="Proteomes" id="UP001159363"/>
    </source>
</evidence>
<dbReference type="InterPro" id="IPR036397">
    <property type="entry name" value="RNaseH_sf"/>
</dbReference>
<protein>
    <submittedName>
        <fullName evidence="2">Uncharacterized protein</fullName>
    </submittedName>
</protein>
<dbReference type="Gene3D" id="3.30.420.10">
    <property type="entry name" value="Ribonuclease H-like superfamily/Ribonuclease H"/>
    <property type="match status" value="1"/>
</dbReference>
<sequence>MNISQSCAPITYSSVRKSVTPHLDSSQWRNDAGSTPYQPPRSPDVNPLDFCLCGHLKTFVYATSVDDVVTLRYRIVAGFETTRNFPGIHQRIRVSVQWRKSRATAASKLYLRPKRRGSPQPTVFQHMVLYALELASFLHWLLHRCEDTPSLTELHVIGAHDCGVFLYWCRVTQGVSHKDKIDFKRVYTEVTFAIVSEFTRNALEDPGSITDLQRLVGDGNASYSRVYRCFIKSLPRRPPFPSIPPLNITLPPLPHHTSSYTTPSPPHEQGEPGSIPGRVTRFSQVGMAPDDTVVWRIFSGTSLFPRPCIPVLLQSNLFSPSSALKTSLARRTPRHVTLTYNTTTYRRLLLEH</sequence>
<accession>A0ABQ9GSC4</accession>
<comment type="caution">
    <text evidence="2">The sequence shown here is derived from an EMBL/GenBank/DDBJ whole genome shotgun (WGS) entry which is preliminary data.</text>
</comment>
<gene>
    <name evidence="2" type="ORF">PR048_022779</name>
</gene>
<organism evidence="2 3">
    <name type="scientific">Dryococelus australis</name>
    <dbReference type="NCBI Taxonomy" id="614101"/>
    <lineage>
        <taxon>Eukaryota</taxon>
        <taxon>Metazoa</taxon>
        <taxon>Ecdysozoa</taxon>
        <taxon>Arthropoda</taxon>
        <taxon>Hexapoda</taxon>
        <taxon>Insecta</taxon>
        <taxon>Pterygota</taxon>
        <taxon>Neoptera</taxon>
        <taxon>Polyneoptera</taxon>
        <taxon>Phasmatodea</taxon>
        <taxon>Verophasmatodea</taxon>
        <taxon>Anareolatae</taxon>
        <taxon>Phasmatidae</taxon>
        <taxon>Eurycanthinae</taxon>
        <taxon>Dryococelus</taxon>
    </lineage>
</organism>
<dbReference type="Proteomes" id="UP001159363">
    <property type="component" value="Chromosome 8"/>
</dbReference>
<dbReference type="EMBL" id="JARBHB010000009">
    <property type="protein sequence ID" value="KAJ8874889.1"/>
    <property type="molecule type" value="Genomic_DNA"/>
</dbReference>
<evidence type="ECO:0000256" key="1">
    <source>
        <dbReference type="SAM" id="MobiDB-lite"/>
    </source>
</evidence>
<name>A0ABQ9GSC4_9NEOP</name>
<evidence type="ECO:0000313" key="2">
    <source>
        <dbReference type="EMBL" id="KAJ8874889.1"/>
    </source>
</evidence>
<keyword evidence="3" id="KW-1185">Reference proteome</keyword>
<reference evidence="2 3" key="1">
    <citation type="submission" date="2023-02" db="EMBL/GenBank/DDBJ databases">
        <title>LHISI_Scaffold_Assembly.</title>
        <authorList>
            <person name="Stuart O.P."/>
            <person name="Cleave R."/>
            <person name="Magrath M.J.L."/>
            <person name="Mikheyev A.S."/>
        </authorList>
    </citation>
    <scope>NUCLEOTIDE SEQUENCE [LARGE SCALE GENOMIC DNA]</scope>
    <source>
        <strain evidence="2">Daus_M_001</strain>
        <tissue evidence="2">Leg muscle</tissue>
    </source>
</reference>
<proteinExistence type="predicted"/>
<feature type="region of interest" description="Disordered" evidence="1">
    <location>
        <begin position="254"/>
        <end position="275"/>
    </location>
</feature>